<dbReference type="Proteomes" id="UP001293593">
    <property type="component" value="Unassembled WGS sequence"/>
</dbReference>
<evidence type="ECO:0000313" key="2">
    <source>
        <dbReference type="Proteomes" id="UP001293593"/>
    </source>
</evidence>
<keyword evidence="2" id="KW-1185">Reference proteome</keyword>
<gene>
    <name evidence="1" type="ORF">QN277_024928</name>
</gene>
<dbReference type="AlphaFoldDB" id="A0AAE1JD91"/>
<evidence type="ECO:0000313" key="1">
    <source>
        <dbReference type="EMBL" id="KAK4268245.1"/>
    </source>
</evidence>
<comment type="caution">
    <text evidence="1">The sequence shown here is derived from an EMBL/GenBank/DDBJ whole genome shotgun (WGS) entry which is preliminary data.</text>
</comment>
<accession>A0AAE1JD91</accession>
<name>A0AAE1JD91_9FABA</name>
<dbReference type="EMBL" id="JAWXYG010000007">
    <property type="protein sequence ID" value="KAK4268245.1"/>
    <property type="molecule type" value="Genomic_DNA"/>
</dbReference>
<reference evidence="1" key="1">
    <citation type="submission" date="2023-10" db="EMBL/GenBank/DDBJ databases">
        <title>Chromosome-level genome of the transformable northern wattle, Acacia crassicarpa.</title>
        <authorList>
            <person name="Massaro I."/>
            <person name="Sinha N.R."/>
            <person name="Poethig S."/>
            <person name="Leichty A.R."/>
        </authorList>
    </citation>
    <scope>NUCLEOTIDE SEQUENCE</scope>
    <source>
        <strain evidence="1">Acra3RX</strain>
        <tissue evidence="1">Leaf</tissue>
    </source>
</reference>
<proteinExistence type="predicted"/>
<organism evidence="1 2">
    <name type="scientific">Acacia crassicarpa</name>
    <name type="common">northern wattle</name>
    <dbReference type="NCBI Taxonomy" id="499986"/>
    <lineage>
        <taxon>Eukaryota</taxon>
        <taxon>Viridiplantae</taxon>
        <taxon>Streptophyta</taxon>
        <taxon>Embryophyta</taxon>
        <taxon>Tracheophyta</taxon>
        <taxon>Spermatophyta</taxon>
        <taxon>Magnoliopsida</taxon>
        <taxon>eudicotyledons</taxon>
        <taxon>Gunneridae</taxon>
        <taxon>Pentapetalae</taxon>
        <taxon>rosids</taxon>
        <taxon>fabids</taxon>
        <taxon>Fabales</taxon>
        <taxon>Fabaceae</taxon>
        <taxon>Caesalpinioideae</taxon>
        <taxon>mimosoid clade</taxon>
        <taxon>Acacieae</taxon>
        <taxon>Acacia</taxon>
    </lineage>
</organism>
<protein>
    <submittedName>
        <fullName evidence="1">Uncharacterized protein</fullName>
    </submittedName>
</protein>
<sequence length="112" mass="12197">MKNIYRPLLKVQGHRTSLTLISLKINLTSPKLSSAGSHTGDLRCDSCIPGTCFFTLVGLLSPFAPCIFRRSASLLHLPPSCRPRVSPAPPVLVVVVAASVWCHSDNRSFQKL</sequence>